<dbReference type="Pfam" id="PF04014">
    <property type="entry name" value="MazE_antitoxin"/>
    <property type="match status" value="1"/>
</dbReference>
<proteinExistence type="predicted"/>
<dbReference type="EMBL" id="CADCVB010000134">
    <property type="protein sequence ID" value="CAA9435566.1"/>
    <property type="molecule type" value="Genomic_DNA"/>
</dbReference>
<sequence>MENFKEQARVNVGPQGRIVIPARLRKSLTIKQGDTLVARLEGGRIVLEKREEVLARVRRRFGSVPHEASLADELISERREEAQREQAGE</sequence>
<dbReference type="Gene3D" id="2.10.260.10">
    <property type="match status" value="1"/>
</dbReference>
<dbReference type="SMART" id="SM00966">
    <property type="entry name" value="SpoVT_AbrB"/>
    <property type="match status" value="1"/>
</dbReference>
<protein>
    <recommendedName>
        <fullName evidence="2">SpoVT-AbrB domain-containing protein</fullName>
    </recommendedName>
</protein>
<dbReference type="SUPFAM" id="SSF89447">
    <property type="entry name" value="AbrB/MazE/MraZ-like"/>
    <property type="match status" value="1"/>
</dbReference>
<dbReference type="NCBIfam" id="TIGR01439">
    <property type="entry name" value="lp_hng_hel_AbrB"/>
    <property type="match status" value="1"/>
</dbReference>
<organism evidence="3">
    <name type="scientific">uncultured Rubrobacteraceae bacterium</name>
    <dbReference type="NCBI Taxonomy" id="349277"/>
    <lineage>
        <taxon>Bacteria</taxon>
        <taxon>Bacillati</taxon>
        <taxon>Actinomycetota</taxon>
        <taxon>Rubrobacteria</taxon>
        <taxon>Rubrobacterales</taxon>
        <taxon>Rubrobacteraceae</taxon>
        <taxon>environmental samples</taxon>
    </lineage>
</organism>
<dbReference type="AlphaFoldDB" id="A0A6J4Q5R4"/>
<dbReference type="InterPro" id="IPR007159">
    <property type="entry name" value="SpoVT-AbrB_dom"/>
</dbReference>
<dbReference type="PANTHER" id="PTHR34860">
    <property type="entry name" value="REPRESSOR-LIKE PROTEIN SSO7C3"/>
    <property type="match status" value="1"/>
</dbReference>
<evidence type="ECO:0000259" key="2">
    <source>
        <dbReference type="PROSITE" id="PS51740"/>
    </source>
</evidence>
<name>A0A6J4Q5R4_9ACTN</name>
<dbReference type="InterPro" id="IPR052975">
    <property type="entry name" value="Repressor-like_regulatory"/>
</dbReference>
<dbReference type="PANTHER" id="PTHR34860:SF6">
    <property type="entry name" value="REPRESSOR-LIKE PROTEIN SSO7C3"/>
    <property type="match status" value="1"/>
</dbReference>
<feature type="domain" description="SpoVT-AbrB" evidence="2">
    <location>
        <begin position="7"/>
        <end position="52"/>
    </location>
</feature>
<evidence type="ECO:0000256" key="1">
    <source>
        <dbReference type="PROSITE-ProRule" id="PRU01076"/>
    </source>
</evidence>
<keyword evidence="1" id="KW-0238">DNA-binding</keyword>
<dbReference type="GO" id="GO:0003677">
    <property type="term" value="F:DNA binding"/>
    <property type="evidence" value="ECO:0007669"/>
    <property type="project" value="UniProtKB-UniRule"/>
</dbReference>
<reference evidence="3" key="1">
    <citation type="submission" date="2020-02" db="EMBL/GenBank/DDBJ databases">
        <authorList>
            <person name="Meier V. D."/>
        </authorList>
    </citation>
    <scope>NUCLEOTIDE SEQUENCE</scope>
    <source>
        <strain evidence="3">AVDCRST_MAG78</strain>
    </source>
</reference>
<evidence type="ECO:0000313" key="3">
    <source>
        <dbReference type="EMBL" id="CAA9435566.1"/>
    </source>
</evidence>
<dbReference type="PROSITE" id="PS51740">
    <property type="entry name" value="SPOVT_ABRB"/>
    <property type="match status" value="1"/>
</dbReference>
<gene>
    <name evidence="3" type="ORF">AVDCRST_MAG78-2004</name>
</gene>
<accession>A0A6J4Q5R4</accession>
<dbReference type="InterPro" id="IPR037914">
    <property type="entry name" value="SpoVT-AbrB_sf"/>
</dbReference>